<sequence length="311" mass="35861">MIEIHRYTAAYHRDWNDFVSESSNGTFLFLREYMEYHADRFTDYSLLVYDGNKLLALLPANRSGDVLYSHAGLTYGGLIMTTRNTTAQVLEIMRSIADFLKKERFVKWVYKCIPHIYHRYPSESDLYALFRLEARLIGRNISSTVQLDKPLRLRADRRSRMKKAEQAGLRVVETTDFSPFWKVLDANLQERFHVKPVHSLDEIELLHSRFPDRIRHFVTMRGDEILAGSVIYDTGIVAHAQYTSASAEGKASGALDLLYARLIGEVFADRKWFDFGQSTEDMGRYLNEGLIAQKEGFGGRGVAYDIYEITL</sequence>
<dbReference type="SUPFAM" id="SSF55729">
    <property type="entry name" value="Acyl-CoA N-acyltransferases (Nat)"/>
    <property type="match status" value="1"/>
</dbReference>
<organism evidence="2 3">
    <name type="scientific">Barnesiella intestinihominis YIT 11860</name>
    <dbReference type="NCBI Taxonomy" id="742726"/>
    <lineage>
        <taxon>Bacteria</taxon>
        <taxon>Pseudomonadati</taxon>
        <taxon>Bacteroidota</taxon>
        <taxon>Bacteroidia</taxon>
        <taxon>Bacteroidales</taxon>
        <taxon>Barnesiellaceae</taxon>
        <taxon>Barnesiella</taxon>
    </lineage>
</organism>
<dbReference type="InterPro" id="IPR038740">
    <property type="entry name" value="BioF2-like_GNAT_dom"/>
</dbReference>
<comment type="caution">
    <text evidence="2">The sequence shown here is derived from an EMBL/GenBank/DDBJ whole genome shotgun (WGS) entry which is preliminary data.</text>
</comment>
<reference evidence="2 3" key="1">
    <citation type="submission" date="2012-08" db="EMBL/GenBank/DDBJ databases">
        <title>The Genome Sequence of Barnesiella intestinihominis YIT 11860.</title>
        <authorList>
            <consortium name="The Broad Institute Genome Sequencing Platform"/>
            <person name="Earl A."/>
            <person name="Ward D."/>
            <person name="Feldgarden M."/>
            <person name="Gevers D."/>
            <person name="Morotomi M."/>
            <person name="Walker B."/>
            <person name="Young S.K."/>
            <person name="Zeng Q."/>
            <person name="Gargeya S."/>
            <person name="Fitzgerald M."/>
            <person name="Haas B."/>
            <person name="Abouelleil A."/>
            <person name="Alvarado L."/>
            <person name="Arachchi H.M."/>
            <person name="Berlin A.M."/>
            <person name="Chapman S.B."/>
            <person name="Goldberg J."/>
            <person name="Griggs A."/>
            <person name="Gujja S."/>
            <person name="Hansen M."/>
            <person name="Howarth C."/>
            <person name="Imamovic A."/>
            <person name="Larimer J."/>
            <person name="McCowen C."/>
            <person name="Montmayeur A."/>
            <person name="Murphy C."/>
            <person name="Neiman D."/>
            <person name="Pearson M."/>
            <person name="Priest M."/>
            <person name="Roberts A."/>
            <person name="Saif S."/>
            <person name="Shea T."/>
            <person name="Sisk P."/>
            <person name="Sykes S."/>
            <person name="Wortman J."/>
            <person name="Nusbaum C."/>
            <person name="Birren B."/>
        </authorList>
    </citation>
    <scope>NUCLEOTIDE SEQUENCE [LARGE SCALE GENOMIC DNA]</scope>
    <source>
        <strain evidence="2 3">YIT 11860</strain>
    </source>
</reference>
<evidence type="ECO:0000313" key="3">
    <source>
        <dbReference type="Proteomes" id="UP000006044"/>
    </source>
</evidence>
<dbReference type="OrthoDB" id="9808687at2"/>
<evidence type="ECO:0000259" key="1">
    <source>
        <dbReference type="Pfam" id="PF13480"/>
    </source>
</evidence>
<dbReference type="eggNOG" id="COG3146">
    <property type="taxonomic scope" value="Bacteria"/>
</dbReference>
<dbReference type="RefSeq" id="WP_008862879.1">
    <property type="nucleotide sequence ID" value="NZ_JH815206.1"/>
</dbReference>
<dbReference type="STRING" id="742726.HMPREF9448_02498"/>
<dbReference type="PATRIC" id="fig|742726.3.peg.2607"/>
<dbReference type="AlphaFoldDB" id="K0X3V2"/>
<evidence type="ECO:0000313" key="2">
    <source>
        <dbReference type="EMBL" id="EJZ62379.1"/>
    </source>
</evidence>
<dbReference type="Gene3D" id="3.40.630.30">
    <property type="match status" value="1"/>
</dbReference>
<name>K0X3V2_9BACT</name>
<dbReference type="EMBL" id="ADLE01000017">
    <property type="protein sequence ID" value="EJZ62379.1"/>
    <property type="molecule type" value="Genomic_DNA"/>
</dbReference>
<dbReference type="HOGENOM" id="CLU_073603_0_0_10"/>
<dbReference type="Proteomes" id="UP000006044">
    <property type="component" value="Unassembled WGS sequence"/>
</dbReference>
<dbReference type="GeneID" id="77849686"/>
<protein>
    <recommendedName>
        <fullName evidence="1">BioF2-like acetyltransferase domain-containing protein</fullName>
    </recommendedName>
</protein>
<dbReference type="Pfam" id="PF13480">
    <property type="entry name" value="Acetyltransf_6"/>
    <property type="match status" value="1"/>
</dbReference>
<dbReference type="InterPro" id="IPR016181">
    <property type="entry name" value="Acyl_CoA_acyltransferase"/>
</dbReference>
<keyword evidence="3" id="KW-1185">Reference proteome</keyword>
<accession>K0X3V2</accession>
<proteinExistence type="predicted"/>
<feature type="domain" description="BioF2-like acetyltransferase" evidence="1">
    <location>
        <begin position="153"/>
        <end position="280"/>
    </location>
</feature>
<gene>
    <name evidence="2" type="ORF">HMPREF9448_02498</name>
</gene>